<organism evidence="4 7">
    <name type="scientific">Gluconacetobacter dulcium</name>
    <dbReference type="NCBI Taxonomy" id="2729096"/>
    <lineage>
        <taxon>Bacteria</taxon>
        <taxon>Pseudomonadati</taxon>
        <taxon>Pseudomonadota</taxon>
        <taxon>Alphaproteobacteria</taxon>
        <taxon>Acetobacterales</taxon>
        <taxon>Acetobacteraceae</taxon>
        <taxon>Gluconacetobacter</taxon>
    </lineage>
</organism>
<comment type="caution">
    <text evidence="4">The sequence shown here is derived from an EMBL/GenBank/DDBJ whole genome shotgun (WGS) entry which is preliminary data.</text>
</comment>
<dbReference type="GO" id="GO:1990133">
    <property type="term" value="C:molybdopterin adenylyltransferase complex"/>
    <property type="evidence" value="ECO:0007669"/>
    <property type="project" value="TreeGrafter"/>
</dbReference>
<evidence type="ECO:0000256" key="3">
    <source>
        <dbReference type="ARBA" id="ARBA00024247"/>
    </source>
</evidence>
<dbReference type="PANTHER" id="PTHR33359">
    <property type="entry name" value="MOLYBDOPTERIN SYNTHASE SULFUR CARRIER SUBUNIT"/>
    <property type="match status" value="1"/>
</dbReference>
<evidence type="ECO:0000256" key="2">
    <source>
        <dbReference type="ARBA" id="ARBA00024200"/>
    </source>
</evidence>
<comment type="similarity">
    <text evidence="2">Belongs to the MoaD family.</text>
</comment>
<dbReference type="Pfam" id="PF02597">
    <property type="entry name" value="ThiS"/>
    <property type="match status" value="1"/>
</dbReference>
<proteinExistence type="inferred from homology"/>
<reference evidence="6 7" key="1">
    <citation type="submission" date="2020-04" db="EMBL/GenBank/DDBJ databases">
        <title>Description of novel Gluconacetobacter.</title>
        <authorList>
            <person name="Sombolestani A."/>
        </authorList>
    </citation>
    <scope>NUCLEOTIDE SEQUENCE [LARGE SCALE GENOMIC DNA]</scope>
    <source>
        <strain evidence="5 6">LMG 1728</strain>
        <strain evidence="4 7">LMG 1731</strain>
    </source>
</reference>
<evidence type="ECO:0000313" key="7">
    <source>
        <dbReference type="Proteomes" id="UP000561077"/>
    </source>
</evidence>
<dbReference type="AlphaFoldDB" id="A0A7W4IM92"/>
<dbReference type="InterPro" id="IPR003749">
    <property type="entry name" value="ThiS/MoaD-like"/>
</dbReference>
<dbReference type="GO" id="GO:0000166">
    <property type="term" value="F:nucleotide binding"/>
    <property type="evidence" value="ECO:0007669"/>
    <property type="project" value="UniProtKB-KW"/>
</dbReference>
<evidence type="ECO:0000313" key="6">
    <source>
        <dbReference type="Proteomes" id="UP000540490"/>
    </source>
</evidence>
<dbReference type="InterPro" id="IPR044672">
    <property type="entry name" value="MOCS2A"/>
</dbReference>
<gene>
    <name evidence="5" type="ORF">HLH25_12255</name>
    <name evidence="4" type="ORF">HLH26_11755</name>
</gene>
<dbReference type="RefSeq" id="WP_182974328.1">
    <property type="nucleotide sequence ID" value="NZ_JABEQN010000014.1"/>
</dbReference>
<dbReference type="Proteomes" id="UP000540490">
    <property type="component" value="Unassembled WGS sequence"/>
</dbReference>
<dbReference type="Proteomes" id="UP000561077">
    <property type="component" value="Unassembled WGS sequence"/>
</dbReference>
<dbReference type="InterPro" id="IPR016155">
    <property type="entry name" value="Mopterin_synth/thiamin_S_b"/>
</dbReference>
<dbReference type="CDD" id="cd00754">
    <property type="entry name" value="Ubl_MoaD"/>
    <property type="match status" value="1"/>
</dbReference>
<name>A0A7W4IM92_9PROT</name>
<protein>
    <recommendedName>
        <fullName evidence="3">Molybdopterin synthase sulfur carrier subunit</fullName>
    </recommendedName>
</protein>
<dbReference type="EMBL" id="JABEQN010000014">
    <property type="protein sequence ID" value="MBB2194394.1"/>
    <property type="molecule type" value="Genomic_DNA"/>
</dbReference>
<dbReference type="EMBL" id="JABEQO010000014">
    <property type="protein sequence ID" value="MBB2165197.1"/>
    <property type="molecule type" value="Genomic_DNA"/>
</dbReference>
<sequence>MPRIELEYFAQLSEATGQRTETRDTAALTAAALYDELRAQYGFVLPPGRMRVAVNAAFRPWDQELSEGDLVVFIPPVTGG</sequence>
<dbReference type="SUPFAM" id="SSF54285">
    <property type="entry name" value="MoaD/ThiS"/>
    <property type="match status" value="1"/>
</dbReference>
<evidence type="ECO:0000256" key="1">
    <source>
        <dbReference type="ARBA" id="ARBA00022741"/>
    </source>
</evidence>
<keyword evidence="1" id="KW-0547">Nucleotide-binding</keyword>
<keyword evidence="6" id="KW-1185">Reference proteome</keyword>
<dbReference type="PANTHER" id="PTHR33359:SF1">
    <property type="entry name" value="MOLYBDOPTERIN SYNTHASE SULFUR CARRIER SUBUNIT"/>
    <property type="match status" value="1"/>
</dbReference>
<dbReference type="Gene3D" id="3.10.20.30">
    <property type="match status" value="1"/>
</dbReference>
<accession>A0A7W4IM92</accession>
<evidence type="ECO:0000313" key="5">
    <source>
        <dbReference type="EMBL" id="MBB2194394.1"/>
    </source>
</evidence>
<dbReference type="InterPro" id="IPR012675">
    <property type="entry name" value="Beta-grasp_dom_sf"/>
</dbReference>
<dbReference type="GO" id="GO:0006777">
    <property type="term" value="P:Mo-molybdopterin cofactor biosynthetic process"/>
    <property type="evidence" value="ECO:0007669"/>
    <property type="project" value="InterPro"/>
</dbReference>
<evidence type="ECO:0000313" key="4">
    <source>
        <dbReference type="EMBL" id="MBB2165197.1"/>
    </source>
</evidence>